<keyword evidence="2" id="KW-1185">Reference proteome</keyword>
<dbReference type="AlphaFoldDB" id="A0A392W4L0"/>
<proteinExistence type="predicted"/>
<name>A0A392W4L0_9FABA</name>
<feature type="non-terminal residue" evidence="1">
    <location>
        <position position="1"/>
    </location>
</feature>
<dbReference type="EMBL" id="LXQA011333048">
    <property type="protein sequence ID" value="MCI93590.1"/>
    <property type="molecule type" value="Genomic_DNA"/>
</dbReference>
<organism evidence="1 2">
    <name type="scientific">Trifolium medium</name>
    <dbReference type="NCBI Taxonomy" id="97028"/>
    <lineage>
        <taxon>Eukaryota</taxon>
        <taxon>Viridiplantae</taxon>
        <taxon>Streptophyta</taxon>
        <taxon>Embryophyta</taxon>
        <taxon>Tracheophyta</taxon>
        <taxon>Spermatophyta</taxon>
        <taxon>Magnoliopsida</taxon>
        <taxon>eudicotyledons</taxon>
        <taxon>Gunneridae</taxon>
        <taxon>Pentapetalae</taxon>
        <taxon>rosids</taxon>
        <taxon>fabids</taxon>
        <taxon>Fabales</taxon>
        <taxon>Fabaceae</taxon>
        <taxon>Papilionoideae</taxon>
        <taxon>50 kb inversion clade</taxon>
        <taxon>NPAAA clade</taxon>
        <taxon>Hologalegina</taxon>
        <taxon>IRL clade</taxon>
        <taxon>Trifolieae</taxon>
        <taxon>Trifolium</taxon>
    </lineage>
</organism>
<evidence type="ECO:0000313" key="2">
    <source>
        <dbReference type="Proteomes" id="UP000265520"/>
    </source>
</evidence>
<accession>A0A392W4L0</accession>
<reference evidence="1 2" key="1">
    <citation type="journal article" date="2018" name="Front. Plant Sci.">
        <title>Red Clover (Trifolium pratense) and Zigzag Clover (T. medium) - A Picture of Genomic Similarities and Differences.</title>
        <authorList>
            <person name="Dluhosova J."/>
            <person name="Istvanek J."/>
            <person name="Nedelnik J."/>
            <person name="Repkova J."/>
        </authorList>
    </citation>
    <scope>NUCLEOTIDE SEQUENCE [LARGE SCALE GENOMIC DNA]</scope>
    <source>
        <strain evidence="2">cv. 10/8</strain>
        <tissue evidence="1">Leaf</tissue>
    </source>
</reference>
<sequence length="61" mass="7171">QGLTLWLGLRSSTWRRLENPLLGFLRDGPIFFIGGKHVRMRLMRFVSTEKFSPIVIRSIRI</sequence>
<evidence type="ECO:0000313" key="1">
    <source>
        <dbReference type="EMBL" id="MCI93590.1"/>
    </source>
</evidence>
<protein>
    <submittedName>
        <fullName evidence="1">Uncharacterized protein</fullName>
    </submittedName>
</protein>
<dbReference type="Proteomes" id="UP000265520">
    <property type="component" value="Unassembled WGS sequence"/>
</dbReference>
<comment type="caution">
    <text evidence="1">The sequence shown here is derived from an EMBL/GenBank/DDBJ whole genome shotgun (WGS) entry which is preliminary data.</text>
</comment>